<protein>
    <submittedName>
        <fullName evidence="1">Uncharacterized protein</fullName>
    </submittedName>
</protein>
<evidence type="ECO:0000313" key="2">
    <source>
        <dbReference type="Proteomes" id="UP000479000"/>
    </source>
</evidence>
<dbReference type="EMBL" id="CADCXU010033390">
    <property type="protein sequence ID" value="CAB0018874.1"/>
    <property type="molecule type" value="Genomic_DNA"/>
</dbReference>
<accession>A0A6H5HQR3</accession>
<dbReference type="Proteomes" id="UP000479000">
    <property type="component" value="Unassembled WGS sequence"/>
</dbReference>
<dbReference type="AlphaFoldDB" id="A0A6H5HQR3"/>
<reference evidence="1 2" key="1">
    <citation type="submission" date="2020-02" db="EMBL/GenBank/DDBJ databases">
        <authorList>
            <person name="Ferguson B K."/>
        </authorList>
    </citation>
    <scope>NUCLEOTIDE SEQUENCE [LARGE SCALE GENOMIC DNA]</scope>
</reference>
<name>A0A6H5HQR3_9HEMI</name>
<proteinExistence type="predicted"/>
<keyword evidence="2" id="KW-1185">Reference proteome</keyword>
<organism evidence="1 2">
    <name type="scientific">Nesidiocoris tenuis</name>
    <dbReference type="NCBI Taxonomy" id="355587"/>
    <lineage>
        <taxon>Eukaryota</taxon>
        <taxon>Metazoa</taxon>
        <taxon>Ecdysozoa</taxon>
        <taxon>Arthropoda</taxon>
        <taxon>Hexapoda</taxon>
        <taxon>Insecta</taxon>
        <taxon>Pterygota</taxon>
        <taxon>Neoptera</taxon>
        <taxon>Paraneoptera</taxon>
        <taxon>Hemiptera</taxon>
        <taxon>Heteroptera</taxon>
        <taxon>Panheteroptera</taxon>
        <taxon>Cimicomorpha</taxon>
        <taxon>Miridae</taxon>
        <taxon>Dicyphina</taxon>
        <taxon>Nesidiocoris</taxon>
    </lineage>
</organism>
<evidence type="ECO:0000313" key="1">
    <source>
        <dbReference type="EMBL" id="CAB0018874.1"/>
    </source>
</evidence>
<gene>
    <name evidence="1" type="ORF">NTEN_LOCUS22592</name>
</gene>
<sequence>MEHIRGRCCGVKSPTSWSGWSQNSVKSSQTTRFQLAGSANLVVLCASLWCRSAGVVWSQRKESRRGKGVAKGRIVMEVLHFQQYYERFINGKFTPSAAFTLALPTSFASSFTGPISSLNHLVPSSRHWAILRT</sequence>